<evidence type="ECO:0000313" key="2">
    <source>
        <dbReference type="EMBL" id="MBB5208966.1"/>
    </source>
</evidence>
<name>A0A7W8D9C7_9GAMM</name>
<feature type="domain" description="Excalibur calcium-binding" evidence="1">
    <location>
        <begin position="78"/>
        <end position="112"/>
    </location>
</feature>
<dbReference type="AlphaFoldDB" id="A0A7W8D9C7"/>
<organism evidence="2 3">
    <name type="scientific">Chiayiivirga flava</name>
    <dbReference type="NCBI Taxonomy" id="659595"/>
    <lineage>
        <taxon>Bacteria</taxon>
        <taxon>Pseudomonadati</taxon>
        <taxon>Pseudomonadota</taxon>
        <taxon>Gammaproteobacteria</taxon>
        <taxon>Lysobacterales</taxon>
        <taxon>Lysobacteraceae</taxon>
        <taxon>Chiayiivirga</taxon>
    </lineage>
</organism>
<dbReference type="InterPro" id="IPR008613">
    <property type="entry name" value="Excalibur_Ca-bd_domain"/>
</dbReference>
<evidence type="ECO:0000313" key="3">
    <source>
        <dbReference type="Proteomes" id="UP000521199"/>
    </source>
</evidence>
<comment type="caution">
    <text evidence="2">The sequence shown here is derived from an EMBL/GenBank/DDBJ whole genome shotgun (WGS) entry which is preliminary data.</text>
</comment>
<reference evidence="2 3" key="1">
    <citation type="submission" date="2020-08" db="EMBL/GenBank/DDBJ databases">
        <title>Genomic Encyclopedia of Type Strains, Phase IV (KMG-IV): sequencing the most valuable type-strain genomes for metagenomic binning, comparative biology and taxonomic classification.</title>
        <authorList>
            <person name="Goeker M."/>
        </authorList>
    </citation>
    <scope>NUCLEOTIDE SEQUENCE [LARGE SCALE GENOMIC DNA]</scope>
    <source>
        <strain evidence="2 3">DSM 24163</strain>
    </source>
</reference>
<dbReference type="Proteomes" id="UP000521199">
    <property type="component" value="Unassembled WGS sequence"/>
</dbReference>
<gene>
    <name evidence="2" type="ORF">HNQ52_002516</name>
</gene>
<proteinExistence type="predicted"/>
<dbReference type="RefSeq" id="WP_425486496.1">
    <property type="nucleotide sequence ID" value="NZ_JACHHP010000004.1"/>
</dbReference>
<sequence length="117" mass="12840">MRRLLVLLALVGVGLVIHGEWVERQGRLVIHNDNGAVTVERARASAPVSAPEWYPPARAEAGRGVQATGQSLSQCDGRTRCPQMTSCDEAVYFLRHCPGVQMDGDHDGVPCEDQWCR</sequence>
<dbReference type="EMBL" id="JACHHP010000004">
    <property type="protein sequence ID" value="MBB5208966.1"/>
    <property type="molecule type" value="Genomic_DNA"/>
</dbReference>
<accession>A0A7W8D9C7</accession>
<dbReference type="Pfam" id="PF05901">
    <property type="entry name" value="Excalibur"/>
    <property type="match status" value="1"/>
</dbReference>
<evidence type="ECO:0000259" key="1">
    <source>
        <dbReference type="Pfam" id="PF05901"/>
    </source>
</evidence>
<keyword evidence="3" id="KW-1185">Reference proteome</keyword>
<protein>
    <recommendedName>
        <fullName evidence="1">Excalibur calcium-binding domain-containing protein</fullName>
    </recommendedName>
</protein>